<keyword evidence="4" id="KW-0004">4Fe-4S</keyword>
<dbReference type="Gene3D" id="2.20.25.90">
    <property type="entry name" value="ADC-like domains"/>
    <property type="match status" value="1"/>
</dbReference>
<evidence type="ECO:0000259" key="13">
    <source>
        <dbReference type="PROSITE" id="PS51379"/>
    </source>
</evidence>
<dbReference type="GO" id="GO:0046872">
    <property type="term" value="F:metal ion binding"/>
    <property type="evidence" value="ECO:0007669"/>
    <property type="project" value="UniProtKB-KW"/>
</dbReference>
<dbReference type="RefSeq" id="WP_012275791.1">
    <property type="nucleotide sequence ID" value="NC_010334.1"/>
</dbReference>
<dbReference type="eggNOG" id="COG0493">
    <property type="taxonomic scope" value="Bacteria"/>
</dbReference>
<dbReference type="InterPro" id="IPR050612">
    <property type="entry name" value="Prok_Mopterin_Oxidored"/>
</dbReference>
<dbReference type="PROSITE" id="PS51669">
    <property type="entry name" value="4FE4S_MOW_BIS_MGD"/>
    <property type="match status" value="1"/>
</dbReference>
<dbReference type="InterPro" id="IPR036188">
    <property type="entry name" value="FAD/NAD-bd_sf"/>
</dbReference>
<evidence type="ECO:0000259" key="12">
    <source>
        <dbReference type="PROSITE" id="PS51085"/>
    </source>
</evidence>
<dbReference type="PANTHER" id="PTHR43742:SF2">
    <property type="entry name" value="ASSIMILATORY NITRATE REDUCTASE CATALYTIC SUBUNIT"/>
    <property type="match status" value="1"/>
</dbReference>
<dbReference type="InterPro" id="IPR036010">
    <property type="entry name" value="2Fe-2S_ferredoxin-like_sf"/>
</dbReference>
<comment type="similarity">
    <text evidence="3">Belongs to the prokaryotic molybdopterin-containing oxidoreductase family.</text>
</comment>
<evidence type="ECO:0000256" key="1">
    <source>
        <dbReference type="ARBA" id="ARBA00001942"/>
    </source>
</evidence>
<dbReference type="InterPro" id="IPR006963">
    <property type="entry name" value="Mopterin_OxRdtase_4Fe-4S_dom"/>
</dbReference>
<evidence type="ECO:0000256" key="7">
    <source>
        <dbReference type="ARBA" id="ARBA00022737"/>
    </source>
</evidence>
<name>B0TSR2_SHEHH</name>
<evidence type="ECO:0000256" key="2">
    <source>
        <dbReference type="ARBA" id="ARBA00007023"/>
    </source>
</evidence>
<dbReference type="InterPro" id="IPR001041">
    <property type="entry name" value="2Fe-2S_ferredoxin-type"/>
</dbReference>
<dbReference type="SUPFAM" id="SSF54292">
    <property type="entry name" value="2Fe-2S ferredoxin-like"/>
    <property type="match status" value="1"/>
</dbReference>
<comment type="cofactor">
    <cofactor evidence="1">
        <name>Mo-bis(molybdopterin guanine dinucleotide)</name>
        <dbReference type="ChEBI" id="CHEBI:60539"/>
    </cofactor>
</comment>
<evidence type="ECO:0000256" key="10">
    <source>
        <dbReference type="ARBA" id="ARBA00023014"/>
    </source>
</evidence>
<dbReference type="InterPro" id="IPR006657">
    <property type="entry name" value="MoPterin_dinucl-bd_dom"/>
</dbReference>
<dbReference type="Pfam" id="PF13510">
    <property type="entry name" value="Fer2_4"/>
    <property type="match status" value="1"/>
</dbReference>
<dbReference type="Pfam" id="PF14691">
    <property type="entry name" value="Fer4_20"/>
    <property type="match status" value="1"/>
</dbReference>
<dbReference type="InterPro" id="IPR023753">
    <property type="entry name" value="FAD/NAD-binding_dom"/>
</dbReference>
<keyword evidence="6" id="KW-0479">Metal-binding</keyword>
<dbReference type="SUPFAM" id="SSF50692">
    <property type="entry name" value="ADC-like"/>
    <property type="match status" value="1"/>
</dbReference>
<dbReference type="SUPFAM" id="SSF53706">
    <property type="entry name" value="Formate dehydrogenase/DMSO reductase, domains 1-3"/>
    <property type="match status" value="1"/>
</dbReference>
<dbReference type="SMART" id="SM00926">
    <property type="entry name" value="Molybdop_Fe4S4"/>
    <property type="match status" value="1"/>
</dbReference>
<evidence type="ECO:0000313" key="16">
    <source>
        <dbReference type="Proteomes" id="UP000001317"/>
    </source>
</evidence>
<dbReference type="Gene3D" id="1.10.1060.10">
    <property type="entry name" value="Alpha-helical ferredoxin"/>
    <property type="match status" value="1"/>
</dbReference>
<keyword evidence="10" id="KW-0411">Iron-sulfur</keyword>
<sequence length="1457" mass="158976">MKNIIINGNQLTVSPEATLFDIAKKAGITIPNLCHQHNDTGFSTKSTEKSHCNLCQVEVRISGNSKHNESVTVRACDTQLNSLYSADEQTIEIITQSAHLSLLRQAALTEILSDHFADCEAPCQQACPAGVDVQSYLFHIAQGNHREAIKVIKQMLPLPLSIGRVCPAFCEVECRRGLVDEPVAIRQLKRHAADLDLNDSQSYIPPRAPATGKKVAIIGSGPAGISAGYFLSNAGHEVTIYEMMPKAGGWLRYGIPEYRLPKAILDKEIDLLCQNGLNIETNVRLGHELHLPQLVENFDAVCLAIGAQKAVPMNYLGSDLKGCYLGVDYLKDHCLDKRFTTGKRVAVIGGGNTAIDCARTAKREGADVTLIYRRTKEEMPAEDYEIVEAEHEGVNFHFLTNPIENHSDEQGRVKSVTFEIMALGEPDSSGRRAPVATGETFTEDFDTVIPAVSQMPDMDFLNHPQSQLSTGKLALTRWNTFEGCDHTMSAGHSSGTEKLFVLGDSRTGPATAVAAVADGRKAAIAIDKLLNQGLTCELTKFKFNATKASKTASLSSALYPHTKVEAKAKMPELSLLHRMGGFSEVELGFATDEAMKEAARCLECACQANTDCKLRDYATEYKVDSKSLVPQSPVDAPRQFSVDDSSPFITFDANRCISCGACVDICHNKCGHSAISFESENHYQVLPDSSLSPERRAPRVGFNVTMRDSDCVQCGSCIQVCPTGALVDARNKTQGVTDELTQVSTVCTYCGIGCRLIMHVDTANNTLKHISGDGNSPVNEGMLCVKGRFGFDFIGSEQRLTQPLIRKNGQLIPVSWDEAIDYVGDKLGSIIATHGGDAVAGLASAKATNEDNYVFQKLFRSIIGTNNIDHCARLCHASTVTGLYDVLGSGAMTNDIPNIKESDLIFILGSDTSNAHPIIASKIKQAITEHGARLVVADPKRVDISDHAELYMCHKPGTDVMLINAMMQQIIKHNWHDKAYLEARVDGFEALYSEVMKEKYSLENAQLITGVDATEIATLAKMIGTAKKTAVYYAMGITQHTSGHDNVTAIANLQLLCGNIGIRGAGINPLRGQSNVQGACDMGALPNYFTGYQKVDDPAVQRRFKQAWDCETLPNKIGLAATEVMHALMKGKLKALYVMGENPALSDPDQTHVIEALKEAELLIVQDIFLTETAAMAHVVLPALSFAEKIGHFTNTERRVQQLQVAVKPPGLAKLDWKIVQSIANALGGSWDYTDEKQIWHEITQVTPQYRGISWETMDPNSDKGIAGLQWPCPEVGHPGTPILHMKEFTRGRAQMRAMDYRLPAEPPCSEYSLTLSTGRLLEQFHTGTLTRKTAGLDELGKPRVMISVYDAEKLGIANGDMLQITSRRGEIEIAAFVTKRAQAGVLFLPFHFAEAAANKLTINALDPVAKIPEFKICAIKVAKVEVNKTENISTLEVAKVAKARAETETEHDMEVS</sequence>
<dbReference type="Pfam" id="PF01568">
    <property type="entry name" value="Molydop_binding"/>
    <property type="match status" value="1"/>
</dbReference>
<keyword evidence="11" id="KW-0830">Ubiquinone</keyword>
<keyword evidence="5" id="KW-0500">Molybdenum</keyword>
<dbReference type="PANTHER" id="PTHR43742">
    <property type="entry name" value="TRIMETHYLAMINE-N-OXIDE REDUCTASE"/>
    <property type="match status" value="1"/>
</dbReference>
<dbReference type="Gene3D" id="3.40.228.10">
    <property type="entry name" value="Dimethylsulfoxide Reductase, domain 2"/>
    <property type="match status" value="1"/>
</dbReference>
<dbReference type="SUPFAM" id="SSF51971">
    <property type="entry name" value="Nucleotide-binding domain"/>
    <property type="match status" value="1"/>
</dbReference>
<dbReference type="PROSITE" id="PS51379">
    <property type="entry name" value="4FE4S_FER_2"/>
    <property type="match status" value="2"/>
</dbReference>
<dbReference type="EMBL" id="CP000931">
    <property type="protein sequence ID" value="ABZ75237.1"/>
    <property type="molecule type" value="Genomic_DNA"/>
</dbReference>
<dbReference type="PRINTS" id="PR00419">
    <property type="entry name" value="ADXRDTASE"/>
</dbReference>
<feature type="domain" description="4Fe-4S ferredoxin-type" evidence="13">
    <location>
        <begin position="647"/>
        <end position="680"/>
    </location>
</feature>
<protein>
    <submittedName>
        <fullName evidence="15">Formate dehydrogenase, alpha subunit</fullName>
    </submittedName>
</protein>
<dbReference type="Pfam" id="PF12838">
    <property type="entry name" value="Fer4_7"/>
    <property type="match status" value="1"/>
</dbReference>
<dbReference type="GO" id="GO:0008863">
    <property type="term" value="F:formate dehydrogenase (NAD+) activity"/>
    <property type="evidence" value="ECO:0007669"/>
    <property type="project" value="InterPro"/>
</dbReference>
<dbReference type="GO" id="GO:0051539">
    <property type="term" value="F:4 iron, 4 sulfur cluster binding"/>
    <property type="evidence" value="ECO:0007669"/>
    <property type="project" value="UniProtKB-KW"/>
</dbReference>
<dbReference type="CDD" id="cd02790">
    <property type="entry name" value="MopB_CT_Formate-Dh_H"/>
    <property type="match status" value="1"/>
</dbReference>
<keyword evidence="8" id="KW-0560">Oxidoreductase</keyword>
<keyword evidence="16" id="KW-1185">Reference proteome</keyword>
<gene>
    <name evidence="15" type="ordered locus">Shal_0662</name>
</gene>
<dbReference type="OrthoDB" id="9810782at2"/>
<dbReference type="Pfam" id="PF00384">
    <property type="entry name" value="Molybdopterin"/>
    <property type="match status" value="1"/>
</dbReference>
<evidence type="ECO:0000256" key="5">
    <source>
        <dbReference type="ARBA" id="ARBA00022505"/>
    </source>
</evidence>
<dbReference type="NCBIfam" id="TIGR01591">
    <property type="entry name" value="Fdh-alpha"/>
    <property type="match status" value="1"/>
</dbReference>
<comment type="similarity">
    <text evidence="2">In the C-terminal section; belongs to the prokaryotic molybdopterin-containing oxidoreductase family.</text>
</comment>
<feature type="domain" description="4Fe-4S ferredoxin-type" evidence="13">
    <location>
        <begin position="702"/>
        <end position="732"/>
    </location>
</feature>
<dbReference type="Gene3D" id="2.40.40.20">
    <property type="match status" value="1"/>
</dbReference>
<dbReference type="InterPro" id="IPR028261">
    <property type="entry name" value="DPD_II"/>
</dbReference>
<dbReference type="KEGG" id="shl:Shal_0662"/>
<evidence type="ECO:0000256" key="6">
    <source>
        <dbReference type="ARBA" id="ARBA00022723"/>
    </source>
</evidence>
<dbReference type="PROSITE" id="PS00932">
    <property type="entry name" value="MOLYBDOPTERIN_PROK_3"/>
    <property type="match status" value="1"/>
</dbReference>
<reference evidence="15" key="1">
    <citation type="submission" date="2008-01" db="EMBL/GenBank/DDBJ databases">
        <title>Complete sequence of Shewanella halifaxensis HAW-EB4.</title>
        <authorList>
            <consortium name="US DOE Joint Genome Institute"/>
            <person name="Copeland A."/>
            <person name="Lucas S."/>
            <person name="Lapidus A."/>
            <person name="Glavina del Rio T."/>
            <person name="Dalin E."/>
            <person name="Tice H."/>
            <person name="Bruce D."/>
            <person name="Goodwin L."/>
            <person name="Pitluck S."/>
            <person name="Sims D."/>
            <person name="Brettin T."/>
            <person name="Detter J.C."/>
            <person name="Han C."/>
            <person name="Kuske C.R."/>
            <person name="Schmutz J."/>
            <person name="Larimer F."/>
            <person name="Land M."/>
            <person name="Hauser L."/>
            <person name="Kyrpides N."/>
            <person name="Kim E."/>
            <person name="Zhao J.-S."/>
            <person name="Richardson P."/>
        </authorList>
    </citation>
    <scope>NUCLEOTIDE SEQUENCE [LARGE SCALE GENOMIC DNA]</scope>
    <source>
        <strain evidence="15">HAW-EB4</strain>
    </source>
</reference>
<keyword evidence="9" id="KW-0408">Iron</keyword>
<evidence type="ECO:0000256" key="8">
    <source>
        <dbReference type="ARBA" id="ARBA00023002"/>
    </source>
</evidence>
<accession>B0TSR2</accession>
<dbReference type="Pfam" id="PF07992">
    <property type="entry name" value="Pyr_redox_2"/>
    <property type="match status" value="1"/>
</dbReference>
<dbReference type="SUPFAM" id="SSF54862">
    <property type="entry name" value="4Fe-4S ferredoxins"/>
    <property type="match status" value="1"/>
</dbReference>
<feature type="domain" description="2Fe-2S ferredoxin-type" evidence="12">
    <location>
        <begin position="1"/>
        <end position="97"/>
    </location>
</feature>
<dbReference type="FunFam" id="3.30.70.20:FF:000035">
    <property type="entry name" value="Iron hydrogenase 1"/>
    <property type="match status" value="1"/>
</dbReference>
<dbReference type="SUPFAM" id="SSF46548">
    <property type="entry name" value="alpha-helical ferredoxin"/>
    <property type="match status" value="1"/>
</dbReference>
<dbReference type="Pfam" id="PF04879">
    <property type="entry name" value="Molybdop_Fe4S4"/>
    <property type="match status" value="1"/>
</dbReference>
<dbReference type="InterPro" id="IPR017896">
    <property type="entry name" value="4Fe4S_Fe-S-bd"/>
</dbReference>
<feature type="domain" description="4Fe-4S Mo/W bis-MGD-type" evidence="14">
    <location>
        <begin position="740"/>
        <end position="798"/>
    </location>
</feature>
<organism evidence="15 16">
    <name type="scientific">Shewanella halifaxensis (strain HAW-EB4)</name>
    <dbReference type="NCBI Taxonomy" id="458817"/>
    <lineage>
        <taxon>Bacteria</taxon>
        <taxon>Pseudomonadati</taxon>
        <taxon>Pseudomonadota</taxon>
        <taxon>Gammaproteobacteria</taxon>
        <taxon>Alteromonadales</taxon>
        <taxon>Shewanellaceae</taxon>
        <taxon>Shewanella</taxon>
    </lineage>
</organism>
<dbReference type="Gene3D" id="3.40.50.740">
    <property type="match status" value="1"/>
</dbReference>
<dbReference type="CDD" id="cd02753">
    <property type="entry name" value="MopB_Formate-Dh-H"/>
    <property type="match status" value="1"/>
</dbReference>
<evidence type="ECO:0000256" key="9">
    <source>
        <dbReference type="ARBA" id="ARBA00023004"/>
    </source>
</evidence>
<evidence type="ECO:0000256" key="4">
    <source>
        <dbReference type="ARBA" id="ARBA00022485"/>
    </source>
</evidence>
<dbReference type="STRING" id="458817.Shal_0662"/>
<evidence type="ECO:0000256" key="11">
    <source>
        <dbReference type="ARBA" id="ARBA00023075"/>
    </source>
</evidence>
<dbReference type="PROSITE" id="PS00198">
    <property type="entry name" value="4FE4S_FER_1"/>
    <property type="match status" value="1"/>
</dbReference>
<dbReference type="HOGENOM" id="CLU_000422_0_1_6"/>
<dbReference type="InterPro" id="IPR009010">
    <property type="entry name" value="Asp_de-COase-like_dom_sf"/>
</dbReference>
<proteinExistence type="inferred from homology"/>
<dbReference type="InterPro" id="IPR006656">
    <property type="entry name" value="Mopterin_OxRdtase"/>
</dbReference>
<evidence type="ECO:0000256" key="3">
    <source>
        <dbReference type="ARBA" id="ARBA00010312"/>
    </source>
</evidence>
<dbReference type="InterPro" id="IPR017900">
    <property type="entry name" value="4Fe4S_Fe_S_CS"/>
</dbReference>
<dbReference type="GO" id="GO:0043546">
    <property type="term" value="F:molybdopterin cofactor binding"/>
    <property type="evidence" value="ECO:0007669"/>
    <property type="project" value="InterPro"/>
</dbReference>
<dbReference type="InterPro" id="IPR006478">
    <property type="entry name" value="Formate_DH_asu"/>
</dbReference>
<dbReference type="InterPro" id="IPR006655">
    <property type="entry name" value="Mopterin_OxRdtase_prok_CS"/>
</dbReference>
<dbReference type="InterPro" id="IPR009051">
    <property type="entry name" value="Helical_ferredxn"/>
</dbReference>
<dbReference type="InterPro" id="IPR041924">
    <property type="entry name" value="Formate_Dh-H_N"/>
</dbReference>
<evidence type="ECO:0000313" key="15">
    <source>
        <dbReference type="EMBL" id="ABZ75237.1"/>
    </source>
</evidence>
<dbReference type="PROSITE" id="PS51085">
    <property type="entry name" value="2FE2S_FER_2"/>
    <property type="match status" value="1"/>
</dbReference>
<dbReference type="InterPro" id="IPR041925">
    <property type="entry name" value="CT_Formate-Dh_H"/>
</dbReference>
<dbReference type="GO" id="GO:0015942">
    <property type="term" value="P:formate metabolic process"/>
    <property type="evidence" value="ECO:0007669"/>
    <property type="project" value="InterPro"/>
</dbReference>
<evidence type="ECO:0000259" key="14">
    <source>
        <dbReference type="PROSITE" id="PS51669"/>
    </source>
</evidence>
<dbReference type="eggNOG" id="COG3383">
    <property type="taxonomic scope" value="Bacteria"/>
</dbReference>
<dbReference type="Gene3D" id="3.30.70.20">
    <property type="match status" value="1"/>
</dbReference>
<dbReference type="Proteomes" id="UP000001317">
    <property type="component" value="Chromosome"/>
</dbReference>
<dbReference type="Gene3D" id="3.50.50.60">
    <property type="entry name" value="FAD/NAD(P)-binding domain"/>
    <property type="match status" value="2"/>
</dbReference>
<keyword evidence="7" id="KW-0677">Repeat</keyword>